<dbReference type="EMBL" id="KQ988422">
    <property type="protein sequence ID" value="KZV56009.1"/>
    <property type="molecule type" value="Genomic_DNA"/>
</dbReference>
<feature type="compositionally biased region" description="Polar residues" evidence="1">
    <location>
        <begin position="63"/>
        <end position="82"/>
    </location>
</feature>
<protein>
    <submittedName>
        <fullName evidence="2">Uncharacterized protein</fullName>
    </submittedName>
</protein>
<feature type="region of interest" description="Disordered" evidence="1">
    <location>
        <begin position="52"/>
        <end position="82"/>
    </location>
</feature>
<accession>A0A2Z7D8X9</accession>
<keyword evidence="3" id="KW-1185">Reference proteome</keyword>
<proteinExistence type="predicted"/>
<name>A0A2Z7D8X9_9LAMI</name>
<evidence type="ECO:0000313" key="3">
    <source>
        <dbReference type="Proteomes" id="UP000250235"/>
    </source>
</evidence>
<gene>
    <name evidence="2" type="ORF">F511_12708</name>
</gene>
<organism evidence="2 3">
    <name type="scientific">Dorcoceras hygrometricum</name>
    <dbReference type="NCBI Taxonomy" id="472368"/>
    <lineage>
        <taxon>Eukaryota</taxon>
        <taxon>Viridiplantae</taxon>
        <taxon>Streptophyta</taxon>
        <taxon>Embryophyta</taxon>
        <taxon>Tracheophyta</taxon>
        <taxon>Spermatophyta</taxon>
        <taxon>Magnoliopsida</taxon>
        <taxon>eudicotyledons</taxon>
        <taxon>Gunneridae</taxon>
        <taxon>Pentapetalae</taxon>
        <taxon>asterids</taxon>
        <taxon>lamiids</taxon>
        <taxon>Lamiales</taxon>
        <taxon>Gesneriaceae</taxon>
        <taxon>Didymocarpoideae</taxon>
        <taxon>Trichosporeae</taxon>
        <taxon>Loxocarpinae</taxon>
        <taxon>Dorcoceras</taxon>
    </lineage>
</organism>
<reference evidence="2 3" key="1">
    <citation type="journal article" date="2015" name="Proc. Natl. Acad. Sci. U.S.A.">
        <title>The resurrection genome of Boea hygrometrica: A blueprint for survival of dehydration.</title>
        <authorList>
            <person name="Xiao L."/>
            <person name="Yang G."/>
            <person name="Zhang L."/>
            <person name="Yang X."/>
            <person name="Zhao S."/>
            <person name="Ji Z."/>
            <person name="Zhou Q."/>
            <person name="Hu M."/>
            <person name="Wang Y."/>
            <person name="Chen M."/>
            <person name="Xu Y."/>
            <person name="Jin H."/>
            <person name="Xiao X."/>
            <person name="Hu G."/>
            <person name="Bao F."/>
            <person name="Hu Y."/>
            <person name="Wan P."/>
            <person name="Li L."/>
            <person name="Deng X."/>
            <person name="Kuang T."/>
            <person name="Xiang C."/>
            <person name="Zhu J.K."/>
            <person name="Oliver M.J."/>
            <person name="He Y."/>
        </authorList>
    </citation>
    <scope>NUCLEOTIDE SEQUENCE [LARGE SCALE GENOMIC DNA]</scope>
    <source>
        <strain evidence="3">cv. XS01</strain>
    </source>
</reference>
<feature type="compositionally biased region" description="Basic residues" evidence="1">
    <location>
        <begin position="52"/>
        <end position="62"/>
    </location>
</feature>
<dbReference type="AlphaFoldDB" id="A0A2Z7D8X9"/>
<sequence length="209" mass="23347">MTYDLWLQAPGRRVFHSPVPDVPSSRRGGISSSAEIIWLHQLVPSVGKRYKKEYKMPPKRTRAQGTGETSRTESMSQGSENPSLTAAQIAELIATTGAHILADRPESHPPPDQQSEEIRKLREEIARLREERSSAPPPLSAREVPFSAEVLAAELPQYFKFPNVGEYDGMRDPDEHLSRFENAALLHKYVDLSSAESPHYFGPICTTVV</sequence>
<dbReference type="Proteomes" id="UP000250235">
    <property type="component" value="Unassembled WGS sequence"/>
</dbReference>
<evidence type="ECO:0000256" key="1">
    <source>
        <dbReference type="SAM" id="MobiDB-lite"/>
    </source>
</evidence>
<evidence type="ECO:0000313" key="2">
    <source>
        <dbReference type="EMBL" id="KZV56009.1"/>
    </source>
</evidence>